<proteinExistence type="predicted"/>
<dbReference type="PROSITE" id="PS50294">
    <property type="entry name" value="WD_REPEATS_REGION"/>
    <property type="match status" value="1"/>
</dbReference>
<reference evidence="4 5" key="1">
    <citation type="submission" date="2024-04" db="EMBL/GenBank/DDBJ databases">
        <authorList>
            <consortium name="Genoscope - CEA"/>
            <person name="William W."/>
        </authorList>
    </citation>
    <scope>NUCLEOTIDE SEQUENCE [LARGE SCALE GENOMIC DNA]</scope>
</reference>
<dbReference type="PROSITE" id="PS50082">
    <property type="entry name" value="WD_REPEATS_2"/>
    <property type="match status" value="2"/>
</dbReference>
<evidence type="ECO:0000313" key="5">
    <source>
        <dbReference type="Proteomes" id="UP001497497"/>
    </source>
</evidence>
<dbReference type="AlphaFoldDB" id="A0AAV2H6X4"/>
<dbReference type="Gene3D" id="2.130.10.10">
    <property type="entry name" value="YVTN repeat-like/Quinoprotein amine dehydrogenase"/>
    <property type="match status" value="4"/>
</dbReference>
<keyword evidence="1 3" id="KW-0853">WD repeat</keyword>
<feature type="repeat" description="WD" evidence="3">
    <location>
        <begin position="511"/>
        <end position="552"/>
    </location>
</feature>
<sequence>MMASRMSDRPYTEKTFKARLYKFERFIKSITQHDGLTTPDESRQWITENVRFDKFCAKIRDLFGPDIQKQDLKSLYRKISTNPGAKVDWSEVFGFNTKVDFGESSVGEEVRVFLLSGRRKVGEAAGDKPRRDTIQRLKYIDALDCYISCSQKGAITVWSNKLRLQTCIDIHEPAWTTCCDYLPGLRRVICTTERSIALWDNRAKGNAQGLFIIKPIEDSPQCVAVLPTLPGEHGDTVLYGDDQGYLNLLTLLPQDLTVKHVTRDRRAETSQSHTLDPNKLTHPIIRRKIHKDSVLKVKYFPSLKCFASCSNSSSTSFVLEKVDRIFYLNQEPRSVAVYKGVSCFDFCVRANIIATGGVDKVIRLWHPHIFSRPSGKLTGHLFTIVDIVANETDQHIISLSTARVFRIWDIHTLACLQVFTDNEDRPGDKRIYSITFDDRNGRLLSGSSVVDSWPLSRTIKEPAPVPLTHDRPIILMLLNKEFNQLVSVCTEPVLKVWEVENGKLVYCIEDPHGSSTEVTALTLDVTNYRLITGAFDGSLKIWDFGSGQMVKAKMTTTSSVNNDRSITSLVCTRNRNDNIIIANTKKKIQIYLDAHDSNRLVLVQELTDLFTLPKDIGYVDKVTTDDLLQASPSFQFEPTALSAVSKSLEDGSTTPKPVLDLSDFSHGISSKKGSFLRTGLLPDIKKNQASSACDHEVTCITLIYSNLVASGCYNGDIIVWDTERMAIQNLLTLPNGIKQELSFGNSRSEHKVNQIVVMKYRIRNHRQSTIQQTADALSASLTKHRSRRSGVVDNVSLEMSQVGSATPQLQQIIPKLKDEQVEHVNDTALQPGMDINSEQDDEMTDVKETMITHDDLDTAGESKGSEYKCLGSSTRKKSSKSFIETRSTLDSYSKSPGLSYEIVLASAHNDGYIRFWNLTGELLCQISTLTPKSGSPLTALCYNEHTRTLVAGDTKGYLTVFDTKRLLQDHKKPDSKRVKQKLCWRAHTATIVSMVTEDGTNKIMSTSSDGSIRQVDIKIFFFWWEKDGTFIGYFGQQKPLGFPTDDDKENFLLPFDITEGPIEAVEKKTPPQKTKIIQKFEFPLIFSPERWVPLGKSGDKDGGLSAMTQDGEKKFFGALIKPKAYNSHLDASITADKESGAVFRALPVYRVVTPETLKRRNIIMRIAEVQRSMASLGPRQLFTKTNKVKHKEAGNLPNLASMMDF</sequence>
<organism evidence="4 5">
    <name type="scientific">Lymnaea stagnalis</name>
    <name type="common">Great pond snail</name>
    <name type="synonym">Helix stagnalis</name>
    <dbReference type="NCBI Taxonomy" id="6523"/>
    <lineage>
        <taxon>Eukaryota</taxon>
        <taxon>Metazoa</taxon>
        <taxon>Spiralia</taxon>
        <taxon>Lophotrochozoa</taxon>
        <taxon>Mollusca</taxon>
        <taxon>Gastropoda</taxon>
        <taxon>Heterobranchia</taxon>
        <taxon>Euthyneura</taxon>
        <taxon>Panpulmonata</taxon>
        <taxon>Hygrophila</taxon>
        <taxon>Lymnaeoidea</taxon>
        <taxon>Lymnaeidae</taxon>
        <taxon>Lymnaea</taxon>
    </lineage>
</organism>
<dbReference type="InterPro" id="IPR019775">
    <property type="entry name" value="WD40_repeat_CS"/>
</dbReference>
<dbReference type="SUPFAM" id="SSF50978">
    <property type="entry name" value="WD40 repeat-like"/>
    <property type="match status" value="2"/>
</dbReference>
<evidence type="ECO:0008006" key="6">
    <source>
        <dbReference type="Google" id="ProtNLM"/>
    </source>
</evidence>
<dbReference type="SMART" id="SM00320">
    <property type="entry name" value="WD40"/>
    <property type="match status" value="11"/>
</dbReference>
<dbReference type="PANTHER" id="PTHR44324:SF2">
    <property type="entry name" value="WD REPEAT-CONTAINING PROTEIN 64"/>
    <property type="match status" value="1"/>
</dbReference>
<gene>
    <name evidence="4" type="ORF">GSLYS_00003607001</name>
</gene>
<name>A0AAV2H6X4_LYMST</name>
<dbReference type="InterPro" id="IPR001680">
    <property type="entry name" value="WD40_rpt"/>
</dbReference>
<evidence type="ECO:0000256" key="2">
    <source>
        <dbReference type="ARBA" id="ARBA00022737"/>
    </source>
</evidence>
<dbReference type="InterPro" id="IPR036322">
    <property type="entry name" value="WD40_repeat_dom_sf"/>
</dbReference>
<evidence type="ECO:0000256" key="1">
    <source>
        <dbReference type="ARBA" id="ARBA00022574"/>
    </source>
</evidence>
<dbReference type="Pfam" id="PF00400">
    <property type="entry name" value="WD40"/>
    <property type="match status" value="2"/>
</dbReference>
<accession>A0AAV2H6X4</accession>
<keyword evidence="2" id="KW-0677">Repeat</keyword>
<dbReference type="EMBL" id="CAXITT010000049">
    <property type="protein sequence ID" value="CAL1529452.1"/>
    <property type="molecule type" value="Genomic_DNA"/>
</dbReference>
<protein>
    <recommendedName>
        <fullName evidence="6">WD repeat-containing protein 64</fullName>
    </recommendedName>
</protein>
<dbReference type="Proteomes" id="UP001497497">
    <property type="component" value="Unassembled WGS sequence"/>
</dbReference>
<keyword evidence="5" id="KW-1185">Reference proteome</keyword>
<comment type="caution">
    <text evidence="4">The sequence shown here is derived from an EMBL/GenBank/DDBJ whole genome shotgun (WGS) entry which is preliminary data.</text>
</comment>
<dbReference type="PANTHER" id="PTHR44324">
    <property type="entry name" value="WD40 REPEAT DOMAIN 95"/>
    <property type="match status" value="1"/>
</dbReference>
<evidence type="ECO:0000313" key="4">
    <source>
        <dbReference type="EMBL" id="CAL1529452.1"/>
    </source>
</evidence>
<dbReference type="PROSITE" id="PS00678">
    <property type="entry name" value="WD_REPEATS_1"/>
    <property type="match status" value="1"/>
</dbReference>
<dbReference type="InterPro" id="IPR015943">
    <property type="entry name" value="WD40/YVTN_repeat-like_dom_sf"/>
</dbReference>
<evidence type="ECO:0000256" key="3">
    <source>
        <dbReference type="PROSITE-ProRule" id="PRU00221"/>
    </source>
</evidence>
<dbReference type="InterPro" id="IPR051242">
    <property type="entry name" value="WD-EF-hand_domain"/>
</dbReference>
<feature type="repeat" description="WD" evidence="3">
    <location>
        <begin position="377"/>
        <end position="418"/>
    </location>
</feature>